<evidence type="ECO:0000256" key="4">
    <source>
        <dbReference type="ARBA" id="ARBA00011881"/>
    </source>
</evidence>
<comment type="catalytic activity">
    <reaction evidence="8 9">
        <text>thiamine + H2O = 5-(2-hydroxyethyl)-4-methylthiazole + 4-amino-5-hydroxymethyl-2-methylpyrimidine + H(+)</text>
        <dbReference type="Rhea" id="RHEA:17509"/>
        <dbReference type="ChEBI" id="CHEBI:15377"/>
        <dbReference type="ChEBI" id="CHEBI:15378"/>
        <dbReference type="ChEBI" id="CHEBI:16892"/>
        <dbReference type="ChEBI" id="CHEBI:17957"/>
        <dbReference type="ChEBI" id="CHEBI:18385"/>
        <dbReference type="EC" id="3.5.99.2"/>
    </reaction>
</comment>
<evidence type="ECO:0000259" key="10">
    <source>
        <dbReference type="Pfam" id="PF03070"/>
    </source>
</evidence>
<dbReference type="Proteomes" id="UP000030153">
    <property type="component" value="Unassembled WGS sequence"/>
</dbReference>
<dbReference type="InterPro" id="IPR027574">
    <property type="entry name" value="Thiaminase_II"/>
</dbReference>
<evidence type="ECO:0000256" key="3">
    <source>
        <dbReference type="ARBA" id="ARBA00010264"/>
    </source>
</evidence>
<evidence type="ECO:0000256" key="8">
    <source>
        <dbReference type="ARBA" id="ARBA00048337"/>
    </source>
</evidence>
<comment type="function">
    <text evidence="9">Catalyzes an amino-pyrimidine hydrolysis reaction at the C5' of the pyrimidine moiety of thiamine compounds, a reaction that is part of a thiamine salvage pathway.</text>
</comment>
<feature type="domain" description="Thiaminase-2/PQQC" evidence="10">
    <location>
        <begin position="10"/>
        <end position="216"/>
    </location>
</feature>
<proteinExistence type="inferred from homology"/>
<dbReference type="InterPro" id="IPR004305">
    <property type="entry name" value="Thiaminase-2/PQQC"/>
</dbReference>
<dbReference type="RefSeq" id="WP_036781426.1">
    <property type="nucleotide sequence ID" value="NZ_AVBG01000003.1"/>
</dbReference>
<comment type="caution">
    <text evidence="11">The sequence shown here is derived from an EMBL/GenBank/DDBJ whole genome shotgun (WGS) entry which is preliminary data.</text>
</comment>
<dbReference type="PANTHER" id="PTHR43198:SF2">
    <property type="entry name" value="SI:CH1073-67J19.1-RELATED"/>
    <property type="match status" value="1"/>
</dbReference>
<dbReference type="UniPathway" id="UPA00060"/>
<gene>
    <name evidence="11" type="ORF">N780_01540</name>
</gene>
<comment type="similarity">
    <text evidence="3 9">Belongs to the TenA family.</text>
</comment>
<protein>
    <recommendedName>
        <fullName evidence="6 9">Aminopyrimidine aminohydrolase</fullName>
        <ecNumber evidence="5 9">3.5.99.2</ecNumber>
    </recommendedName>
</protein>
<evidence type="ECO:0000256" key="1">
    <source>
        <dbReference type="ARBA" id="ARBA00001881"/>
    </source>
</evidence>
<evidence type="ECO:0000313" key="12">
    <source>
        <dbReference type="Proteomes" id="UP000030153"/>
    </source>
</evidence>
<dbReference type="GO" id="GO:0005829">
    <property type="term" value="C:cytosol"/>
    <property type="evidence" value="ECO:0007669"/>
    <property type="project" value="TreeGrafter"/>
</dbReference>
<keyword evidence="12" id="KW-1185">Reference proteome</keyword>
<keyword evidence="7 9" id="KW-0784">Thiamine biosynthesis</keyword>
<dbReference type="CDD" id="cd19360">
    <property type="entry name" value="TenA_C_SaTenA-like"/>
    <property type="match status" value="1"/>
</dbReference>
<dbReference type="Gene3D" id="1.20.910.10">
    <property type="entry name" value="Heme oxygenase-like"/>
    <property type="match status" value="1"/>
</dbReference>
<dbReference type="InterPro" id="IPR016084">
    <property type="entry name" value="Haem_Oase-like_multi-hlx"/>
</dbReference>
<dbReference type="EC" id="3.5.99.2" evidence="5 9"/>
<dbReference type="GO" id="GO:0009228">
    <property type="term" value="P:thiamine biosynthetic process"/>
    <property type="evidence" value="ECO:0007669"/>
    <property type="project" value="UniProtKB-KW"/>
</dbReference>
<evidence type="ECO:0000256" key="7">
    <source>
        <dbReference type="ARBA" id="ARBA00022977"/>
    </source>
</evidence>
<dbReference type="PANTHER" id="PTHR43198">
    <property type="entry name" value="BIFUNCTIONAL TH2 PROTEIN"/>
    <property type="match status" value="1"/>
</dbReference>
<dbReference type="AlphaFoldDB" id="A0A0A2UVD3"/>
<keyword evidence="9" id="KW-0378">Hydrolase</keyword>
<dbReference type="STRING" id="1385513.N780_01540"/>
<evidence type="ECO:0000256" key="9">
    <source>
        <dbReference type="RuleBase" id="RU363093"/>
    </source>
</evidence>
<dbReference type="NCBIfam" id="TIGR04306">
    <property type="entry name" value="salvage_TenA"/>
    <property type="match status" value="1"/>
</dbReference>
<name>A0A0A2UVD3_9BACI</name>
<dbReference type="SUPFAM" id="SSF48613">
    <property type="entry name" value="Heme oxygenase-like"/>
    <property type="match status" value="1"/>
</dbReference>
<evidence type="ECO:0000256" key="6">
    <source>
        <dbReference type="ARBA" id="ARBA00013647"/>
    </source>
</evidence>
<evidence type="ECO:0000256" key="2">
    <source>
        <dbReference type="ARBA" id="ARBA00004948"/>
    </source>
</evidence>
<evidence type="ECO:0000313" key="11">
    <source>
        <dbReference type="EMBL" id="KGP92262.1"/>
    </source>
</evidence>
<comment type="pathway">
    <text evidence="2 9">Cofactor biosynthesis; thiamine diphosphate biosynthesis.</text>
</comment>
<evidence type="ECO:0000256" key="5">
    <source>
        <dbReference type="ARBA" id="ARBA00012684"/>
    </source>
</evidence>
<organism evidence="11 12">
    <name type="scientific">Pontibacillus chungwhensis BH030062</name>
    <dbReference type="NCBI Taxonomy" id="1385513"/>
    <lineage>
        <taxon>Bacteria</taxon>
        <taxon>Bacillati</taxon>
        <taxon>Bacillota</taxon>
        <taxon>Bacilli</taxon>
        <taxon>Bacillales</taxon>
        <taxon>Bacillaceae</taxon>
        <taxon>Pontibacillus</taxon>
    </lineage>
</organism>
<dbReference type="EMBL" id="AVBG01000003">
    <property type="protein sequence ID" value="KGP92262.1"/>
    <property type="molecule type" value="Genomic_DNA"/>
</dbReference>
<sequence length="232" mass="26888">MSFTDQLRHDAKPIFQAIFNHPFVKGIGEGDLPKEAVAHYVKANAEYLHAFMNVYGIAISKCSDREDIAFFKENIEFVLNSEIHPHHNLCAYIETPYEDLQGYPLPPTADHYIKHMKTHAHEGTLGEILAVLLPCPWTYLEIGDYLMEHVQPTPDHPFYEWITFYVNDEIKATTNQLRKKLDAWAETASPREKKAMKDAFIKSCQLEWAFWEMAYRLETWPTSSLKEVTSHA</sequence>
<reference evidence="11 12" key="1">
    <citation type="submission" date="2013-08" db="EMBL/GenBank/DDBJ databases">
        <title>Genome of Pontibacillus chungwhensis.</title>
        <authorList>
            <person name="Wang Q."/>
            <person name="Wang G."/>
        </authorList>
    </citation>
    <scope>NUCLEOTIDE SEQUENCE [LARGE SCALE GENOMIC DNA]</scope>
    <source>
        <strain evidence="11 12">BH030062</strain>
    </source>
</reference>
<dbReference type="Pfam" id="PF03070">
    <property type="entry name" value="TENA_THI-4"/>
    <property type="match status" value="1"/>
</dbReference>
<dbReference type="GO" id="GO:0050334">
    <property type="term" value="F:thiaminase activity"/>
    <property type="evidence" value="ECO:0007669"/>
    <property type="project" value="UniProtKB-EC"/>
</dbReference>
<dbReference type="eggNOG" id="COG0819">
    <property type="taxonomic scope" value="Bacteria"/>
</dbReference>
<dbReference type="OrthoDB" id="34166at2"/>
<comment type="catalytic activity">
    <reaction evidence="1 9">
        <text>4-amino-5-aminomethyl-2-methylpyrimidine + H2O = 4-amino-5-hydroxymethyl-2-methylpyrimidine + NH4(+)</text>
        <dbReference type="Rhea" id="RHEA:31799"/>
        <dbReference type="ChEBI" id="CHEBI:15377"/>
        <dbReference type="ChEBI" id="CHEBI:16892"/>
        <dbReference type="ChEBI" id="CHEBI:28938"/>
        <dbReference type="ChEBI" id="CHEBI:63416"/>
        <dbReference type="EC" id="3.5.99.2"/>
    </reaction>
</comment>
<dbReference type="GO" id="GO:0009229">
    <property type="term" value="P:thiamine diphosphate biosynthetic process"/>
    <property type="evidence" value="ECO:0007669"/>
    <property type="project" value="UniProtKB-UniPathway"/>
</dbReference>
<comment type="subunit">
    <text evidence="4">Homotetramer.</text>
</comment>
<accession>A0A0A2UVD3</accession>
<dbReference type="InterPro" id="IPR050967">
    <property type="entry name" value="Thiamine_Salvage_TenA"/>
</dbReference>